<evidence type="ECO:0000313" key="4">
    <source>
        <dbReference type="EMBL" id="PHK94441.1"/>
    </source>
</evidence>
<dbReference type="InterPro" id="IPR029045">
    <property type="entry name" value="ClpP/crotonase-like_dom_sf"/>
</dbReference>
<accession>A0A2C6Z7F7</accession>
<dbReference type="SUPFAM" id="SSF52096">
    <property type="entry name" value="ClpP/crotonase"/>
    <property type="match status" value="1"/>
</dbReference>
<evidence type="ECO:0000256" key="3">
    <source>
        <dbReference type="RuleBase" id="RU003707"/>
    </source>
</evidence>
<dbReference type="GO" id="GO:0016829">
    <property type="term" value="F:lyase activity"/>
    <property type="evidence" value="ECO:0007669"/>
    <property type="project" value="UniProtKB-KW"/>
</dbReference>
<dbReference type="Proteomes" id="UP000223527">
    <property type="component" value="Unassembled WGS sequence"/>
</dbReference>
<dbReference type="AlphaFoldDB" id="A0A2C6Z7F7"/>
<proteinExistence type="inferred from homology"/>
<dbReference type="Gene3D" id="1.10.12.10">
    <property type="entry name" value="Lyase 2-enoyl-coa Hydratase, Chain A, domain 2"/>
    <property type="match status" value="1"/>
</dbReference>
<dbReference type="InterPro" id="IPR018376">
    <property type="entry name" value="Enoyl-CoA_hyd/isom_CS"/>
</dbReference>
<keyword evidence="5" id="KW-1185">Reference proteome</keyword>
<dbReference type="PANTHER" id="PTHR11941:SF54">
    <property type="entry name" value="ENOYL-COA HYDRATASE, MITOCHONDRIAL"/>
    <property type="match status" value="1"/>
</dbReference>
<comment type="caution">
    <text evidence="4">The sequence shown here is derived from an EMBL/GenBank/DDBJ whole genome shotgun (WGS) entry which is preliminary data.</text>
</comment>
<sequence>MGQLPWGSFHGAASSGAFHGVDRGAPCPHRSGTMMHPKLRVSRDGNIATVLIDRPEKRNAMDLPMWEAMGTTFAALSADESLRCVILRGAGDAAFCAGADIGGFGEDYGGRDKDRRYAAGLDGALVNIRDCAHPVVAAISGWCMGGGAGLATVCDFRVGGEGMRFGIPARKLGIWYPYVALEALQAVVGYAVACELLIEGRTLDGAEALSRGLLTRCVPDGAVFEEATALARRIAEGAPLSNRFHKRALRSLRGPMPVPPEEIEAAGRYAETRDFQNAVRAFMEKRSPVFEGR</sequence>
<dbReference type="GO" id="GO:0006635">
    <property type="term" value="P:fatty acid beta-oxidation"/>
    <property type="evidence" value="ECO:0007669"/>
    <property type="project" value="TreeGrafter"/>
</dbReference>
<dbReference type="PANTHER" id="PTHR11941">
    <property type="entry name" value="ENOYL-COA HYDRATASE-RELATED"/>
    <property type="match status" value="1"/>
</dbReference>
<comment type="similarity">
    <text evidence="1 3">Belongs to the enoyl-CoA hydratase/isomerase family.</text>
</comment>
<gene>
    <name evidence="4" type="ORF">CR162_13185</name>
</gene>
<dbReference type="Pfam" id="PF00378">
    <property type="entry name" value="ECH_1"/>
    <property type="match status" value="1"/>
</dbReference>
<dbReference type="OrthoDB" id="9795613at2"/>
<protein>
    <submittedName>
        <fullName evidence="4">Enoyl-CoA hydratase</fullName>
    </submittedName>
</protein>
<dbReference type="EMBL" id="PDNU01000025">
    <property type="protein sequence ID" value="PHK94441.1"/>
    <property type="molecule type" value="Genomic_DNA"/>
</dbReference>
<evidence type="ECO:0000256" key="2">
    <source>
        <dbReference type="ARBA" id="ARBA00023239"/>
    </source>
</evidence>
<dbReference type="PROSITE" id="PS00166">
    <property type="entry name" value="ENOYL_COA_HYDRATASE"/>
    <property type="match status" value="1"/>
</dbReference>
<evidence type="ECO:0000313" key="5">
    <source>
        <dbReference type="Proteomes" id="UP000223527"/>
    </source>
</evidence>
<organism evidence="4 5">
    <name type="scientific">Teichococcus rhizosphaerae</name>
    <dbReference type="NCBI Taxonomy" id="1335062"/>
    <lineage>
        <taxon>Bacteria</taxon>
        <taxon>Pseudomonadati</taxon>
        <taxon>Pseudomonadota</taxon>
        <taxon>Alphaproteobacteria</taxon>
        <taxon>Acetobacterales</taxon>
        <taxon>Roseomonadaceae</taxon>
        <taxon>Roseomonas</taxon>
    </lineage>
</organism>
<dbReference type="InterPro" id="IPR001753">
    <property type="entry name" value="Enoyl-CoA_hydra/iso"/>
</dbReference>
<name>A0A2C6Z7F7_9PROT</name>
<dbReference type="InterPro" id="IPR014748">
    <property type="entry name" value="Enoyl-CoA_hydra_C"/>
</dbReference>
<reference evidence="4 5" key="1">
    <citation type="submission" date="2017-10" db="EMBL/GenBank/DDBJ databases">
        <authorList>
            <person name="Banno H."/>
            <person name="Chua N.-H."/>
        </authorList>
    </citation>
    <scope>NUCLEOTIDE SEQUENCE [LARGE SCALE GENOMIC DNA]</scope>
    <source>
        <strain evidence="4 5">YW11</strain>
    </source>
</reference>
<keyword evidence="2" id="KW-0456">Lyase</keyword>
<dbReference type="Gene3D" id="3.90.226.10">
    <property type="entry name" value="2-enoyl-CoA Hydratase, Chain A, domain 1"/>
    <property type="match status" value="1"/>
</dbReference>
<evidence type="ECO:0000256" key="1">
    <source>
        <dbReference type="ARBA" id="ARBA00005254"/>
    </source>
</evidence>
<dbReference type="CDD" id="cd06558">
    <property type="entry name" value="crotonase-like"/>
    <property type="match status" value="1"/>
</dbReference>